<evidence type="ECO:0000256" key="2">
    <source>
        <dbReference type="ARBA" id="ARBA00022801"/>
    </source>
</evidence>
<organism evidence="3 4">
    <name type="scientific">Sinorhizobium kostiense</name>
    <dbReference type="NCBI Taxonomy" id="76747"/>
    <lineage>
        <taxon>Bacteria</taxon>
        <taxon>Pseudomonadati</taxon>
        <taxon>Pseudomonadota</taxon>
        <taxon>Alphaproteobacteria</taxon>
        <taxon>Hyphomicrobiales</taxon>
        <taxon>Rhizobiaceae</taxon>
        <taxon>Sinorhizobium/Ensifer group</taxon>
        <taxon>Sinorhizobium</taxon>
    </lineage>
</organism>
<reference evidence="3 4" key="1">
    <citation type="submission" date="2021-03" db="EMBL/GenBank/DDBJ databases">
        <title>Genomic Encyclopedia of Type Strains, Phase IV (KMG-IV): sequencing the most valuable type-strain genomes for metagenomic binning, comparative biology and taxonomic classification.</title>
        <authorList>
            <person name="Goeker M."/>
        </authorList>
    </citation>
    <scope>NUCLEOTIDE SEQUENCE [LARGE SCALE GENOMIC DNA]</scope>
    <source>
        <strain evidence="3 4">DSM 13372</strain>
    </source>
</reference>
<dbReference type="Proteomes" id="UP000730739">
    <property type="component" value="Unassembled WGS sequence"/>
</dbReference>
<proteinExistence type="predicted"/>
<evidence type="ECO:0000256" key="1">
    <source>
        <dbReference type="ARBA" id="ARBA00022729"/>
    </source>
</evidence>
<dbReference type="Gene3D" id="3.40.50.1820">
    <property type="entry name" value="alpha/beta hydrolase"/>
    <property type="match status" value="1"/>
</dbReference>
<evidence type="ECO:0000313" key="4">
    <source>
        <dbReference type="Proteomes" id="UP000730739"/>
    </source>
</evidence>
<accession>A0ABS4QW51</accession>
<evidence type="ECO:0000313" key="3">
    <source>
        <dbReference type="EMBL" id="MBP2234862.1"/>
    </source>
</evidence>
<dbReference type="InterPro" id="IPR050955">
    <property type="entry name" value="Plant_Biomass_Hydrol_Est"/>
</dbReference>
<dbReference type="SUPFAM" id="SSF53474">
    <property type="entry name" value="alpha/beta-Hydrolases"/>
    <property type="match status" value="1"/>
</dbReference>
<dbReference type="PANTHER" id="PTHR43037:SF5">
    <property type="entry name" value="FERULOYL ESTERASE"/>
    <property type="match status" value="1"/>
</dbReference>
<dbReference type="EMBL" id="JAGILA010000002">
    <property type="protein sequence ID" value="MBP2234862.1"/>
    <property type="molecule type" value="Genomic_DNA"/>
</dbReference>
<dbReference type="PANTHER" id="PTHR43037">
    <property type="entry name" value="UNNAMED PRODUCT-RELATED"/>
    <property type="match status" value="1"/>
</dbReference>
<name>A0ABS4QW51_9HYPH</name>
<dbReference type="InterPro" id="IPR029058">
    <property type="entry name" value="AB_hydrolase_fold"/>
</dbReference>
<dbReference type="RefSeq" id="WP_209601137.1">
    <property type="nucleotide sequence ID" value="NZ_JAGILA010000002.1"/>
</dbReference>
<sequence length="292" mass="31297">MLNIVNPEVLAGREEPAPTRLWVRLPEGRLRADVFVPANPQASVPPLLALHGISRAANALSTAFAAPAAAAGRVLIVPRFPPGDWPVFQRIGGARPDKPLLALLSRLQAVGLAHTRKVDLFGFSGGAQLAHRFAMLYPQHVAALHVAAAGWYCLPDDSVPFPMGLRTEADRVTPGEPDIAGLMRAQLSAFLKIPLRIYVGEDDRLRDPALRRDRRIDKTQGRDRVARAHAFAAAFKSAAHARGIVPTLSLTILPGCGHDFPQCAHVAGLAAQVCGFSVTKGDDNEPASLRPC</sequence>
<comment type="caution">
    <text evidence="3">The sequence shown here is derived from an EMBL/GenBank/DDBJ whole genome shotgun (WGS) entry which is preliminary data.</text>
</comment>
<keyword evidence="4" id="KW-1185">Reference proteome</keyword>
<keyword evidence="1" id="KW-0732">Signal</keyword>
<protein>
    <submittedName>
        <fullName evidence="3">Pimeloyl-ACP methyl ester carboxylesterase</fullName>
    </submittedName>
</protein>
<gene>
    <name evidence="3" type="ORF">J2Z31_001354</name>
</gene>
<keyword evidence="2" id="KW-0378">Hydrolase</keyword>